<dbReference type="GO" id="GO:0006203">
    <property type="term" value="P:dGTP catabolic process"/>
    <property type="evidence" value="ECO:0007669"/>
    <property type="project" value="TreeGrafter"/>
</dbReference>
<dbReference type="PANTHER" id="PTHR30522:SF0">
    <property type="entry name" value="NUCLEOSIDE TRIPHOSPHATE PYROPHOSPHOHYDROLASE"/>
    <property type="match status" value="1"/>
</dbReference>
<dbReference type="NCBIfam" id="TIGR00444">
    <property type="entry name" value="mazG"/>
    <property type="match status" value="1"/>
</dbReference>
<reference evidence="2" key="1">
    <citation type="submission" date="2017-02" db="EMBL/GenBank/DDBJ databases">
        <authorList>
            <person name="Regsiter A."/>
            <person name="William W."/>
        </authorList>
    </citation>
    <scope>NUCLEOTIDE SEQUENCE</scope>
    <source>
        <strain evidence="2">BdmA 4</strain>
    </source>
</reference>
<evidence type="ECO:0000313" key="2">
    <source>
        <dbReference type="EMBL" id="SLM17778.1"/>
    </source>
</evidence>
<dbReference type="EMBL" id="FWDO01000004">
    <property type="protein sequence ID" value="SLM17778.1"/>
    <property type="molecule type" value="Genomic_DNA"/>
</dbReference>
<feature type="domain" description="NTP pyrophosphohydrolase MazG-like" evidence="1">
    <location>
        <begin position="187"/>
        <end position="259"/>
    </location>
</feature>
<dbReference type="GO" id="GO:0046076">
    <property type="term" value="P:dTTP catabolic process"/>
    <property type="evidence" value="ECO:0007669"/>
    <property type="project" value="TreeGrafter"/>
</dbReference>
<dbReference type="AlphaFoldDB" id="A0A3P3XNB2"/>
<dbReference type="NCBIfam" id="NF007113">
    <property type="entry name" value="PRK09562.1"/>
    <property type="match status" value="1"/>
</dbReference>
<dbReference type="InterPro" id="IPR011551">
    <property type="entry name" value="NTP_PyrPHydrolase_MazG"/>
</dbReference>
<feature type="domain" description="NTP pyrophosphohydrolase MazG-like" evidence="1">
    <location>
        <begin position="52"/>
        <end position="125"/>
    </location>
</feature>
<dbReference type="GO" id="GO:0046061">
    <property type="term" value="P:dATP catabolic process"/>
    <property type="evidence" value="ECO:0007669"/>
    <property type="project" value="TreeGrafter"/>
</dbReference>
<gene>
    <name evidence="2" type="ORF">SPIRO4BDMA_40347</name>
</gene>
<dbReference type="GO" id="GO:0046052">
    <property type="term" value="P:UTP catabolic process"/>
    <property type="evidence" value="ECO:0007669"/>
    <property type="project" value="TreeGrafter"/>
</dbReference>
<evidence type="ECO:0000259" key="1">
    <source>
        <dbReference type="Pfam" id="PF03819"/>
    </source>
</evidence>
<organism evidence="2">
    <name type="scientific">uncultured spirochete</name>
    <dbReference type="NCBI Taxonomy" id="156406"/>
    <lineage>
        <taxon>Bacteria</taxon>
        <taxon>Pseudomonadati</taxon>
        <taxon>Spirochaetota</taxon>
        <taxon>Spirochaetia</taxon>
        <taxon>Spirochaetales</taxon>
        <taxon>environmental samples</taxon>
    </lineage>
</organism>
<dbReference type="Pfam" id="PF03819">
    <property type="entry name" value="MazG"/>
    <property type="match status" value="2"/>
</dbReference>
<protein>
    <submittedName>
        <fullName evidence="2">MazG family protein</fullName>
    </submittedName>
</protein>
<dbReference type="InterPro" id="IPR004518">
    <property type="entry name" value="MazG-like_dom"/>
</dbReference>
<name>A0A3P3XNB2_9SPIR</name>
<dbReference type="CDD" id="cd11529">
    <property type="entry name" value="NTP-PPase_MazG_Cterm"/>
    <property type="match status" value="1"/>
</dbReference>
<proteinExistence type="predicted"/>
<dbReference type="InterPro" id="IPR048015">
    <property type="entry name" value="NTP-PPase_MazG-like_N"/>
</dbReference>
<dbReference type="CDD" id="cd11528">
    <property type="entry name" value="NTP-PPase_MazG_Nterm"/>
    <property type="match status" value="1"/>
</dbReference>
<dbReference type="GO" id="GO:0046047">
    <property type="term" value="P:TTP catabolic process"/>
    <property type="evidence" value="ECO:0007669"/>
    <property type="project" value="TreeGrafter"/>
</dbReference>
<dbReference type="FunFam" id="1.10.287.1080:FF:000003">
    <property type="entry name" value="Nucleoside triphosphate pyrophosphohydrolase"/>
    <property type="match status" value="1"/>
</dbReference>
<dbReference type="Gene3D" id="1.10.287.1080">
    <property type="entry name" value="MazG-like"/>
    <property type="match status" value="2"/>
</dbReference>
<dbReference type="GO" id="GO:0046081">
    <property type="term" value="P:dUTP catabolic process"/>
    <property type="evidence" value="ECO:0007669"/>
    <property type="project" value="TreeGrafter"/>
</dbReference>
<dbReference type="PANTHER" id="PTHR30522">
    <property type="entry name" value="NUCLEOSIDE TRIPHOSPHATE PYROPHOSPHOHYDROLASE"/>
    <property type="match status" value="1"/>
</dbReference>
<dbReference type="InterPro" id="IPR048011">
    <property type="entry name" value="NTP-PPase_MazG-like_C"/>
</dbReference>
<accession>A0A3P3XNB2</accession>
<sequence length="303" mass="34712">MDLDSNSLQAIAGQTFEQILPDAEKTAEAFKLFYTVVARLRAPDGCPWDLEQTPSSIRGNIIEEAYELAEAITENDNPHIEEETGDLYLLATMVAYMGQQEGRYTVADSLCEGARKLIRRHPHVFGESDVHSPDQVVRQWNEIKERVEGRRKKDSLLDEVHRHLPPLEKAYKLQKKAAKAGFDWQNSHDIWNKLEEELAELKQARAASEENAPDSGDALEEEFGDLLFTVINAARLYGIDPSIALHRANEKFSRRFRHVETRMKQNHLAMSPEYFEQMDAFWNEAKREEDAGETSSKVTKRQP</sequence>
<dbReference type="GO" id="GO:0047429">
    <property type="term" value="F:nucleoside triphosphate diphosphatase activity"/>
    <property type="evidence" value="ECO:0007669"/>
    <property type="project" value="InterPro"/>
</dbReference>
<dbReference type="SUPFAM" id="SSF101386">
    <property type="entry name" value="all-alpha NTP pyrophosphatases"/>
    <property type="match status" value="2"/>
</dbReference>